<dbReference type="STRING" id="498211.CJA_2177"/>
<dbReference type="KEGG" id="cja:CJA_2177"/>
<dbReference type="AlphaFoldDB" id="B3PJ67"/>
<dbReference type="EMBL" id="CP000934">
    <property type="protein sequence ID" value="ACE83727.1"/>
    <property type="molecule type" value="Genomic_DNA"/>
</dbReference>
<evidence type="ECO:0000313" key="2">
    <source>
        <dbReference type="Proteomes" id="UP000001036"/>
    </source>
</evidence>
<protein>
    <submittedName>
        <fullName evidence="1">Uncharacterized protein</fullName>
    </submittedName>
</protein>
<reference evidence="1 2" key="1">
    <citation type="journal article" date="2008" name="J. Bacteriol.">
        <title>Insights into plant cell wall degradation from the genome sequence of the soil bacterium Cellvibrio japonicus.</title>
        <authorList>
            <person name="Deboy R.T."/>
            <person name="Mongodin E.F."/>
            <person name="Fouts D.E."/>
            <person name="Tailford L.E."/>
            <person name="Khouri H."/>
            <person name="Emerson J.B."/>
            <person name="Mohamoud Y."/>
            <person name="Watkins K."/>
            <person name="Henrissat B."/>
            <person name="Gilbert H.J."/>
            <person name="Nelson K.E."/>
        </authorList>
    </citation>
    <scope>NUCLEOTIDE SEQUENCE [LARGE SCALE GENOMIC DNA]</scope>
    <source>
        <strain evidence="1 2">Ueda107</strain>
    </source>
</reference>
<dbReference type="HOGENOM" id="CLU_3267546_0_0_6"/>
<accession>B3PJ67</accession>
<name>B3PJ67_CELJU</name>
<evidence type="ECO:0000313" key="1">
    <source>
        <dbReference type="EMBL" id="ACE83727.1"/>
    </source>
</evidence>
<dbReference type="Proteomes" id="UP000001036">
    <property type="component" value="Chromosome"/>
</dbReference>
<organism evidence="1 2">
    <name type="scientific">Cellvibrio japonicus (strain Ueda107)</name>
    <name type="common">Pseudomonas fluorescens subsp. cellulosa</name>
    <dbReference type="NCBI Taxonomy" id="498211"/>
    <lineage>
        <taxon>Bacteria</taxon>
        <taxon>Pseudomonadati</taxon>
        <taxon>Pseudomonadota</taxon>
        <taxon>Gammaproteobacteria</taxon>
        <taxon>Cellvibrionales</taxon>
        <taxon>Cellvibrionaceae</taxon>
        <taxon>Cellvibrio</taxon>
    </lineage>
</organism>
<proteinExistence type="predicted"/>
<keyword evidence="2" id="KW-1185">Reference proteome</keyword>
<sequence>MARLNNNEYILSLDYQLAVLMEGMVYASADADTGPTGGGRF</sequence>
<gene>
    <name evidence="1" type="ordered locus">CJA_2177</name>
</gene>